<name>A0A2R5GHJ4_9STRA</name>
<dbReference type="InParanoid" id="A0A2R5GHJ4"/>
<dbReference type="AlphaFoldDB" id="A0A2R5GHJ4"/>
<evidence type="ECO:0000256" key="8">
    <source>
        <dbReference type="ARBA" id="ARBA00023315"/>
    </source>
</evidence>
<keyword evidence="14" id="KW-1185">Reference proteome</keyword>
<dbReference type="PANTHER" id="PTHR22883">
    <property type="entry name" value="ZINC FINGER DHHC DOMAIN CONTAINING PROTEIN"/>
    <property type="match status" value="1"/>
</dbReference>
<comment type="similarity">
    <text evidence="10">Belongs to the DHHC palmitoyltransferase family.</text>
</comment>
<protein>
    <recommendedName>
        <fullName evidence="10">Palmitoyltransferase</fullName>
        <ecNumber evidence="10">2.3.1.225</ecNumber>
    </recommendedName>
</protein>
<dbReference type="EMBL" id="BEYU01000070">
    <property type="protein sequence ID" value="GBG30055.1"/>
    <property type="molecule type" value="Genomic_DNA"/>
</dbReference>
<dbReference type="Pfam" id="PF01529">
    <property type="entry name" value="DHHC"/>
    <property type="match status" value="1"/>
</dbReference>
<gene>
    <name evidence="13" type="ORF">FCC1311_062752</name>
</gene>
<comment type="caution">
    <text evidence="13">The sequence shown here is derived from an EMBL/GenBank/DDBJ whole genome shotgun (WGS) entry which is preliminary data.</text>
</comment>
<keyword evidence="8 10" id="KW-0012">Acyltransferase</keyword>
<feature type="transmembrane region" description="Helical" evidence="10">
    <location>
        <begin position="214"/>
        <end position="238"/>
    </location>
</feature>
<evidence type="ECO:0000256" key="2">
    <source>
        <dbReference type="ARBA" id="ARBA00022679"/>
    </source>
</evidence>
<keyword evidence="3 10" id="KW-0812">Transmembrane</keyword>
<evidence type="ECO:0000256" key="4">
    <source>
        <dbReference type="ARBA" id="ARBA00022989"/>
    </source>
</evidence>
<dbReference type="FunCoup" id="A0A2R5GHJ4">
    <property type="interactions" value="16"/>
</dbReference>
<evidence type="ECO:0000256" key="3">
    <source>
        <dbReference type="ARBA" id="ARBA00022692"/>
    </source>
</evidence>
<dbReference type="GO" id="GO:0019706">
    <property type="term" value="F:protein-cysteine S-palmitoyltransferase activity"/>
    <property type="evidence" value="ECO:0007669"/>
    <property type="project" value="UniProtKB-EC"/>
</dbReference>
<evidence type="ECO:0000256" key="5">
    <source>
        <dbReference type="ARBA" id="ARBA00023136"/>
    </source>
</evidence>
<accession>A0A2R5GHJ4</accession>
<evidence type="ECO:0000256" key="10">
    <source>
        <dbReference type="RuleBase" id="RU079119"/>
    </source>
</evidence>
<feature type="compositionally biased region" description="Low complexity" evidence="11">
    <location>
        <begin position="18"/>
        <end position="42"/>
    </location>
</feature>
<feature type="transmembrane region" description="Helical" evidence="10">
    <location>
        <begin position="108"/>
        <end position="127"/>
    </location>
</feature>
<evidence type="ECO:0000313" key="14">
    <source>
        <dbReference type="Proteomes" id="UP000241890"/>
    </source>
</evidence>
<evidence type="ECO:0000256" key="1">
    <source>
        <dbReference type="ARBA" id="ARBA00004127"/>
    </source>
</evidence>
<dbReference type="OrthoDB" id="9909019at2759"/>
<dbReference type="GO" id="GO:0005794">
    <property type="term" value="C:Golgi apparatus"/>
    <property type="evidence" value="ECO:0007669"/>
    <property type="project" value="TreeGrafter"/>
</dbReference>
<dbReference type="GO" id="GO:0005783">
    <property type="term" value="C:endoplasmic reticulum"/>
    <property type="evidence" value="ECO:0007669"/>
    <property type="project" value="TreeGrafter"/>
</dbReference>
<evidence type="ECO:0000313" key="13">
    <source>
        <dbReference type="EMBL" id="GBG30055.1"/>
    </source>
</evidence>
<evidence type="ECO:0000259" key="12">
    <source>
        <dbReference type="Pfam" id="PF01529"/>
    </source>
</evidence>
<sequence length="361" mass="38520">MDSQGKTTELVERRKGSESGAAGSSFGTPSSSTARAASSPPAGKWKSTKELKRLWPSVINLPAGGACVSTGLSFLPPAGVVFALLLGFALLFAYPVPYFTHKHDGSPAFAIVGAVLAFPSGAFYALASLTDPGVLPRCKDVSANDGSLAISARPPRKQHFIAHGTVTTRSYCEICAIFRPPRAEHCSLCNNCVTRFDHHCAWIGNCVGERNYRYFFGFLVFGMAALVYSAILAIVHLAHLANDHGDAIPVLRDGAGSIILILLCIFLILAVVALLIFHLQLSFLNRTTYEHLRITPGPMWPPEASCEDFDPSIFLPELSKPERSETFHSIGSAPSEGGIGISQKSSAGVESVHSYATAQTG</sequence>
<reference evidence="13 14" key="1">
    <citation type="submission" date="2017-12" db="EMBL/GenBank/DDBJ databases">
        <title>Sequencing, de novo assembly and annotation of complete genome of a new Thraustochytrid species, strain FCC1311.</title>
        <authorList>
            <person name="Sedici K."/>
            <person name="Godart F."/>
            <person name="Aiese Cigliano R."/>
            <person name="Sanseverino W."/>
            <person name="Barakat M."/>
            <person name="Ortet P."/>
            <person name="Marechal E."/>
            <person name="Cagnac O."/>
            <person name="Amato A."/>
        </authorList>
    </citation>
    <scope>NUCLEOTIDE SEQUENCE [LARGE SCALE GENOMIC DNA]</scope>
</reference>
<comment type="domain">
    <text evidence="10">The DHHC domain is required for palmitoyltransferase activity.</text>
</comment>
<dbReference type="PANTHER" id="PTHR22883:SF43">
    <property type="entry name" value="PALMITOYLTRANSFERASE APP"/>
    <property type="match status" value="1"/>
</dbReference>
<keyword evidence="7" id="KW-0449">Lipoprotein</keyword>
<feature type="transmembrane region" description="Helical" evidence="10">
    <location>
        <begin position="78"/>
        <end position="96"/>
    </location>
</feature>
<evidence type="ECO:0000256" key="7">
    <source>
        <dbReference type="ARBA" id="ARBA00023288"/>
    </source>
</evidence>
<keyword evidence="6" id="KW-0564">Palmitate</keyword>
<keyword evidence="5 10" id="KW-0472">Membrane</keyword>
<comment type="subcellular location">
    <subcellularLocation>
        <location evidence="1">Endomembrane system</location>
        <topology evidence="1">Multi-pass membrane protein</topology>
    </subcellularLocation>
</comment>
<feature type="region of interest" description="Disordered" evidence="11">
    <location>
        <begin position="326"/>
        <end position="361"/>
    </location>
</feature>
<dbReference type="Proteomes" id="UP000241890">
    <property type="component" value="Unassembled WGS sequence"/>
</dbReference>
<feature type="transmembrane region" description="Helical" evidence="10">
    <location>
        <begin position="258"/>
        <end position="277"/>
    </location>
</feature>
<proteinExistence type="inferred from homology"/>
<keyword evidence="4 10" id="KW-1133">Transmembrane helix</keyword>
<feature type="compositionally biased region" description="Polar residues" evidence="11">
    <location>
        <begin position="342"/>
        <end position="361"/>
    </location>
</feature>
<organism evidence="13 14">
    <name type="scientific">Hondaea fermentalgiana</name>
    <dbReference type="NCBI Taxonomy" id="2315210"/>
    <lineage>
        <taxon>Eukaryota</taxon>
        <taxon>Sar</taxon>
        <taxon>Stramenopiles</taxon>
        <taxon>Bigyra</taxon>
        <taxon>Labyrinthulomycetes</taxon>
        <taxon>Thraustochytrida</taxon>
        <taxon>Thraustochytriidae</taxon>
        <taxon>Hondaea</taxon>
    </lineage>
</organism>
<evidence type="ECO:0000256" key="6">
    <source>
        <dbReference type="ARBA" id="ARBA00023139"/>
    </source>
</evidence>
<feature type="region of interest" description="Disordered" evidence="11">
    <location>
        <begin position="1"/>
        <end position="47"/>
    </location>
</feature>
<evidence type="ECO:0000256" key="9">
    <source>
        <dbReference type="ARBA" id="ARBA00048048"/>
    </source>
</evidence>
<comment type="catalytic activity">
    <reaction evidence="9 10">
        <text>L-cysteinyl-[protein] + hexadecanoyl-CoA = S-hexadecanoyl-L-cysteinyl-[protein] + CoA</text>
        <dbReference type="Rhea" id="RHEA:36683"/>
        <dbReference type="Rhea" id="RHEA-COMP:10131"/>
        <dbReference type="Rhea" id="RHEA-COMP:11032"/>
        <dbReference type="ChEBI" id="CHEBI:29950"/>
        <dbReference type="ChEBI" id="CHEBI:57287"/>
        <dbReference type="ChEBI" id="CHEBI:57379"/>
        <dbReference type="ChEBI" id="CHEBI:74151"/>
        <dbReference type="EC" id="2.3.1.225"/>
    </reaction>
</comment>
<evidence type="ECO:0000256" key="11">
    <source>
        <dbReference type="SAM" id="MobiDB-lite"/>
    </source>
</evidence>
<dbReference type="EC" id="2.3.1.225" evidence="10"/>
<keyword evidence="2 10" id="KW-0808">Transferase</keyword>
<dbReference type="GO" id="GO:0006612">
    <property type="term" value="P:protein targeting to membrane"/>
    <property type="evidence" value="ECO:0007669"/>
    <property type="project" value="TreeGrafter"/>
</dbReference>
<feature type="domain" description="Palmitoyltransferase DHHC" evidence="12">
    <location>
        <begin position="168"/>
        <end position="293"/>
    </location>
</feature>
<dbReference type="PROSITE" id="PS50216">
    <property type="entry name" value="DHHC"/>
    <property type="match status" value="1"/>
</dbReference>
<dbReference type="InterPro" id="IPR039859">
    <property type="entry name" value="PFA4/ZDH16/20/ERF2-like"/>
</dbReference>
<dbReference type="InterPro" id="IPR001594">
    <property type="entry name" value="Palmitoyltrfase_DHHC"/>
</dbReference>